<evidence type="ECO:0000313" key="3">
    <source>
        <dbReference type="Proteomes" id="UP000717585"/>
    </source>
</evidence>
<feature type="compositionally biased region" description="Acidic residues" evidence="1">
    <location>
        <begin position="129"/>
        <end position="148"/>
    </location>
</feature>
<organism evidence="2 3">
    <name type="scientific">Carpediemonas membranifera</name>
    <dbReference type="NCBI Taxonomy" id="201153"/>
    <lineage>
        <taxon>Eukaryota</taxon>
        <taxon>Metamonada</taxon>
        <taxon>Carpediemonas-like organisms</taxon>
        <taxon>Carpediemonas</taxon>
    </lineage>
</organism>
<proteinExistence type="predicted"/>
<accession>A0A8J6B0U1</accession>
<gene>
    <name evidence="2" type="ORF">J8273_3282</name>
</gene>
<feature type="compositionally biased region" description="Acidic residues" evidence="1">
    <location>
        <begin position="243"/>
        <end position="279"/>
    </location>
</feature>
<dbReference type="EMBL" id="JAHDYR010000025">
    <property type="protein sequence ID" value="KAG9393153.1"/>
    <property type="molecule type" value="Genomic_DNA"/>
</dbReference>
<dbReference type="Proteomes" id="UP000717585">
    <property type="component" value="Unassembled WGS sequence"/>
</dbReference>
<keyword evidence="3" id="KW-1185">Reference proteome</keyword>
<sequence length="430" mass="47077">MRPKFNPVLSPIGEESLMLTPDSALTPRYTTEELKNFAGETPMETPIIQLLEDATKTEPPTPHTATPDVRSTRTPLAPLTHPSSIVEPESEAEDIVPLDDLGLAVSPAQPMGDETVVLSLIAEGTPSELVEEEDELSDSESDASEETDSSNMTSTESISESEQEDSAIDPSEIMQPDPAVLTPIARSLEESPDSTLNVSLEAQPQNITPALLTTPSTLTPPLTESVVESPPPTDPRLDRLAGLEDEEAASDLDEMDDLDVTVEIVDADDEGEVPEDEAMLEPTPGMVQSPGPEFGQEAVFDFNSQPAPTPTLVPLTPSDAEPQSDHKEQSNDEPELEAIAWPVREVLIDRDVYETDSEAPSPAPEHDLQYMAVRELAPTLLQLYDTQFRVVRRTKHVSRELGKARRKRVRPSKRKKGRGTTYRVKGRRAR</sequence>
<evidence type="ECO:0000313" key="2">
    <source>
        <dbReference type="EMBL" id="KAG9393153.1"/>
    </source>
</evidence>
<comment type="caution">
    <text evidence="2">The sequence shown here is derived from an EMBL/GenBank/DDBJ whole genome shotgun (WGS) entry which is preliminary data.</text>
</comment>
<feature type="compositionally biased region" description="Basic residues" evidence="1">
    <location>
        <begin position="404"/>
        <end position="430"/>
    </location>
</feature>
<dbReference type="AlphaFoldDB" id="A0A8J6B0U1"/>
<feature type="compositionally biased region" description="Low complexity" evidence="1">
    <location>
        <begin position="149"/>
        <end position="158"/>
    </location>
</feature>
<feature type="region of interest" description="Disordered" evidence="1">
    <location>
        <begin position="399"/>
        <end position="430"/>
    </location>
</feature>
<feature type="compositionally biased region" description="Polar residues" evidence="1">
    <location>
        <begin position="193"/>
        <end position="207"/>
    </location>
</feature>
<feature type="region of interest" description="Disordered" evidence="1">
    <location>
        <begin position="55"/>
        <end position="92"/>
    </location>
</feature>
<name>A0A8J6B0U1_9EUKA</name>
<feature type="region of interest" description="Disordered" evidence="1">
    <location>
        <begin position="116"/>
        <end position="339"/>
    </location>
</feature>
<feature type="compositionally biased region" description="Low complexity" evidence="1">
    <location>
        <begin position="208"/>
        <end position="223"/>
    </location>
</feature>
<protein>
    <submittedName>
        <fullName evidence="2">Uncharacterized protein</fullName>
    </submittedName>
</protein>
<reference evidence="2" key="1">
    <citation type="submission" date="2021-05" db="EMBL/GenBank/DDBJ databases">
        <title>A free-living protist that lacks canonical eukaryotic 1 DNA replication and segregation systems.</title>
        <authorList>
            <person name="Salas-Leiva D.E."/>
            <person name="Tromer E.C."/>
            <person name="Curtis B.A."/>
            <person name="Jerlstrom-Hultqvist J."/>
            <person name="Kolisko M."/>
            <person name="Yi Z."/>
            <person name="Salas-Leiva J.S."/>
            <person name="Gallot-Lavallee L."/>
            <person name="Kops G.J.P.L."/>
            <person name="Archibald J.M."/>
            <person name="Simpson A.G.B."/>
            <person name="Roger A.J."/>
        </authorList>
    </citation>
    <scope>NUCLEOTIDE SEQUENCE</scope>
    <source>
        <strain evidence="2">BICM</strain>
    </source>
</reference>
<evidence type="ECO:0000256" key="1">
    <source>
        <dbReference type="SAM" id="MobiDB-lite"/>
    </source>
</evidence>